<evidence type="ECO:0000256" key="2">
    <source>
        <dbReference type="ARBA" id="ARBA00008072"/>
    </source>
</evidence>
<dbReference type="InterPro" id="IPR002328">
    <property type="entry name" value="ADH_Zn_CS"/>
</dbReference>
<dbReference type="InterPro" id="IPR036291">
    <property type="entry name" value="NAD(P)-bd_dom_sf"/>
</dbReference>
<dbReference type="OrthoDB" id="3265141at2"/>
<dbReference type="Pfam" id="PF08240">
    <property type="entry name" value="ADH_N"/>
    <property type="match status" value="1"/>
</dbReference>
<evidence type="ECO:0000256" key="3">
    <source>
        <dbReference type="ARBA" id="ARBA00022723"/>
    </source>
</evidence>
<dbReference type="SUPFAM" id="SSF51735">
    <property type="entry name" value="NAD(P)-binding Rossmann-fold domains"/>
    <property type="match status" value="1"/>
</dbReference>
<dbReference type="GO" id="GO:0008270">
    <property type="term" value="F:zinc ion binding"/>
    <property type="evidence" value="ECO:0007669"/>
    <property type="project" value="InterPro"/>
</dbReference>
<evidence type="ECO:0000256" key="7">
    <source>
        <dbReference type="RuleBase" id="RU361277"/>
    </source>
</evidence>
<organism evidence="9 10">
    <name type="scientific">Actinophytocola xanthii</name>
    <dbReference type="NCBI Taxonomy" id="1912961"/>
    <lineage>
        <taxon>Bacteria</taxon>
        <taxon>Bacillati</taxon>
        <taxon>Actinomycetota</taxon>
        <taxon>Actinomycetes</taxon>
        <taxon>Pseudonocardiales</taxon>
        <taxon>Pseudonocardiaceae</taxon>
    </lineage>
</organism>
<keyword evidence="10" id="KW-1185">Reference proteome</keyword>
<dbReference type="Gene3D" id="3.90.180.10">
    <property type="entry name" value="Medium-chain alcohol dehydrogenases, catalytic domain"/>
    <property type="match status" value="1"/>
</dbReference>
<dbReference type="STRING" id="1912961.BU204_00300"/>
<evidence type="ECO:0000256" key="5">
    <source>
        <dbReference type="ARBA" id="ARBA00023002"/>
    </source>
</evidence>
<dbReference type="PANTHER" id="PTHR43880">
    <property type="entry name" value="ALCOHOL DEHYDROGENASE"/>
    <property type="match status" value="1"/>
</dbReference>
<protein>
    <submittedName>
        <fullName evidence="9">Alcohol dehydrogenase</fullName>
    </submittedName>
</protein>
<dbReference type="InterPro" id="IPR011032">
    <property type="entry name" value="GroES-like_sf"/>
</dbReference>
<dbReference type="AlphaFoldDB" id="A0A1Q8CYI2"/>
<dbReference type="GO" id="GO:0005829">
    <property type="term" value="C:cytosol"/>
    <property type="evidence" value="ECO:0007669"/>
    <property type="project" value="TreeGrafter"/>
</dbReference>
<keyword evidence="6" id="KW-0520">NAD</keyword>
<dbReference type="RefSeq" id="WP_075123440.1">
    <property type="nucleotide sequence ID" value="NZ_MSIE01000001.1"/>
</dbReference>
<dbReference type="GO" id="GO:0051903">
    <property type="term" value="F:S-(hydroxymethyl)glutathione dehydrogenase [NAD(P)+] activity"/>
    <property type="evidence" value="ECO:0007669"/>
    <property type="project" value="TreeGrafter"/>
</dbReference>
<dbReference type="InterPro" id="IPR013149">
    <property type="entry name" value="ADH-like_C"/>
</dbReference>
<keyword evidence="3 7" id="KW-0479">Metal-binding</keyword>
<dbReference type="SMART" id="SM00829">
    <property type="entry name" value="PKS_ER"/>
    <property type="match status" value="1"/>
</dbReference>
<keyword evidence="4 7" id="KW-0862">Zinc</keyword>
<dbReference type="EMBL" id="MSIE01000001">
    <property type="protein sequence ID" value="OLF19406.1"/>
    <property type="molecule type" value="Genomic_DNA"/>
</dbReference>
<keyword evidence="5" id="KW-0560">Oxidoreductase</keyword>
<sequence length="360" mass="37125">MVRAAVLMRQGEPLEVRDIVLADPGPGQVRVRLVAAGVCHSDLSLANGTLAPTMPVVLGHEGAGTVVAVGDGVDRVAVGDNVVLNWAPACRACWFCNAGEPYLCEHAEERAGQPYATLDDGTPVHPGLGTGAFAEETVVPQQGVVPIPSDVPLDTAALLGCAVLTGNGAVHNTARVRPGQSVVVMGLGGVGLSVLQAARAAGASPIIGVDVTESKAQLAILHGATEFVRADETTSKSIRRLTGGRGADHAFDCVGQPATIRASWSASRRGGTVTVIGVGSRRTTVEFNVLELYWFGRTLQGCVYGSSDPDVDVPRLLDEMAEGRLDVAALATDATDLTGVNAAFDRLGQGGRTIVRLAGE</sequence>
<dbReference type="GO" id="GO:0046294">
    <property type="term" value="P:formaldehyde catabolic process"/>
    <property type="evidence" value="ECO:0007669"/>
    <property type="project" value="TreeGrafter"/>
</dbReference>
<proteinExistence type="inferred from homology"/>
<dbReference type="PROSITE" id="PS00059">
    <property type="entry name" value="ADH_ZINC"/>
    <property type="match status" value="1"/>
</dbReference>
<comment type="similarity">
    <text evidence="2 7">Belongs to the zinc-containing alcohol dehydrogenase family.</text>
</comment>
<dbReference type="InterPro" id="IPR013154">
    <property type="entry name" value="ADH-like_N"/>
</dbReference>
<evidence type="ECO:0000256" key="6">
    <source>
        <dbReference type="ARBA" id="ARBA00023027"/>
    </source>
</evidence>
<dbReference type="PANTHER" id="PTHR43880:SF12">
    <property type="entry name" value="ALCOHOL DEHYDROGENASE CLASS-3"/>
    <property type="match status" value="1"/>
</dbReference>
<dbReference type="Gene3D" id="3.40.50.720">
    <property type="entry name" value="NAD(P)-binding Rossmann-like Domain"/>
    <property type="match status" value="1"/>
</dbReference>
<dbReference type="Pfam" id="PF00107">
    <property type="entry name" value="ADH_zinc_N"/>
    <property type="match status" value="1"/>
</dbReference>
<name>A0A1Q8CYI2_9PSEU</name>
<dbReference type="SUPFAM" id="SSF50129">
    <property type="entry name" value="GroES-like"/>
    <property type="match status" value="1"/>
</dbReference>
<accession>A0A1Q8CYI2</accession>
<gene>
    <name evidence="9" type="ORF">BU204_00300</name>
</gene>
<evidence type="ECO:0000313" key="10">
    <source>
        <dbReference type="Proteomes" id="UP000185596"/>
    </source>
</evidence>
<dbReference type="FunFam" id="3.40.50.720:FF:000003">
    <property type="entry name" value="S-(hydroxymethyl)glutathione dehydrogenase"/>
    <property type="match status" value="1"/>
</dbReference>
<comment type="cofactor">
    <cofactor evidence="1 7">
        <name>Zn(2+)</name>
        <dbReference type="ChEBI" id="CHEBI:29105"/>
    </cofactor>
</comment>
<evidence type="ECO:0000313" key="9">
    <source>
        <dbReference type="EMBL" id="OLF19406.1"/>
    </source>
</evidence>
<comment type="caution">
    <text evidence="9">The sequence shown here is derived from an EMBL/GenBank/DDBJ whole genome shotgun (WGS) entry which is preliminary data.</text>
</comment>
<evidence type="ECO:0000256" key="4">
    <source>
        <dbReference type="ARBA" id="ARBA00022833"/>
    </source>
</evidence>
<evidence type="ECO:0000256" key="1">
    <source>
        <dbReference type="ARBA" id="ARBA00001947"/>
    </source>
</evidence>
<dbReference type="InterPro" id="IPR020843">
    <property type="entry name" value="ER"/>
</dbReference>
<feature type="domain" description="Enoyl reductase (ER)" evidence="8">
    <location>
        <begin position="11"/>
        <end position="355"/>
    </location>
</feature>
<reference evidence="9 10" key="1">
    <citation type="submission" date="2016-12" db="EMBL/GenBank/DDBJ databases">
        <title>The draft genome sequence of Actinophytocola sp. 11-183.</title>
        <authorList>
            <person name="Wang W."/>
            <person name="Yuan L."/>
        </authorList>
    </citation>
    <scope>NUCLEOTIDE SEQUENCE [LARGE SCALE GENOMIC DNA]</scope>
    <source>
        <strain evidence="9 10">11-183</strain>
    </source>
</reference>
<evidence type="ECO:0000259" key="8">
    <source>
        <dbReference type="SMART" id="SM00829"/>
    </source>
</evidence>
<dbReference type="Proteomes" id="UP000185596">
    <property type="component" value="Unassembled WGS sequence"/>
</dbReference>